<keyword evidence="2" id="KW-1185">Reference proteome</keyword>
<dbReference type="EMBL" id="AJWK01005056">
    <property type="status" value="NOT_ANNOTATED_CDS"/>
    <property type="molecule type" value="Genomic_DNA"/>
</dbReference>
<proteinExistence type="predicted"/>
<dbReference type="Proteomes" id="UP000092461">
    <property type="component" value="Unassembled WGS sequence"/>
</dbReference>
<evidence type="ECO:0000313" key="2">
    <source>
        <dbReference type="Proteomes" id="UP000092461"/>
    </source>
</evidence>
<dbReference type="VEuPathDB" id="VectorBase:LLOJ001432"/>
<dbReference type="SUPFAM" id="SSF109604">
    <property type="entry name" value="HD-domain/PDEase-like"/>
    <property type="match status" value="1"/>
</dbReference>
<dbReference type="EnsemblMetazoa" id="LLOJ001432-RA">
    <property type="protein sequence ID" value="LLOJ001432-PA"/>
    <property type="gene ID" value="LLOJ001432"/>
</dbReference>
<dbReference type="Gene3D" id="1.10.3210.10">
    <property type="entry name" value="Hypothetical protein af1432"/>
    <property type="match status" value="1"/>
</dbReference>
<evidence type="ECO:0000313" key="1">
    <source>
        <dbReference type="EnsemblMetazoa" id="LLOJ001432-PA"/>
    </source>
</evidence>
<dbReference type="GO" id="GO:0008832">
    <property type="term" value="F:dGTPase activity"/>
    <property type="evidence" value="ECO:0007669"/>
    <property type="project" value="TreeGrafter"/>
</dbReference>
<name>A0A1B0CBD3_LUTLO</name>
<dbReference type="AlphaFoldDB" id="A0A1B0CBD3"/>
<dbReference type="GO" id="GO:0006203">
    <property type="term" value="P:dGTP catabolic process"/>
    <property type="evidence" value="ECO:0007669"/>
    <property type="project" value="TreeGrafter"/>
</dbReference>
<dbReference type="PANTHER" id="PTHR11373">
    <property type="entry name" value="DEOXYNUCLEOSIDE TRIPHOSPHATE TRIPHOSPHOHYDROLASE"/>
    <property type="match status" value="1"/>
</dbReference>
<sequence>MWERFVHTGRDKTWKHEETSCVLVERIFQRISLSECSKEHIRGVLLIKSFILGDEATLRKLLPKEDLFLAEIVSNPFCEVDVDKWDYIARDTFYLKHAIDISQDFFKFFKGAKISMDKEGISHISYHMDDLSNILRLFEARSKLHREVYQCQFVAMIEAYVSEVLASADANGFTVNGVKLSEAHLHPEIYILVDDSILRVIQLDGNPRLRATKDKIARLQERKLYREMKEEISTNGVPNGHGEFSGQIVQRIDLPRIPKNLPVHTDNPGDFFQPFLWERPIMTKIIKYKADVADAETTDH</sequence>
<dbReference type="InterPro" id="IPR050135">
    <property type="entry name" value="dGTPase-like"/>
</dbReference>
<protein>
    <submittedName>
        <fullName evidence="1">Uncharacterized protein</fullName>
    </submittedName>
</protein>
<dbReference type="VEuPathDB" id="VectorBase:LLONM1_001542"/>
<dbReference type="PANTHER" id="PTHR11373:SF4">
    <property type="entry name" value="DEOXYNUCLEOSIDE TRIPHOSPHATE TRIPHOSPHOHYDROLASE SAMHD1"/>
    <property type="match status" value="1"/>
</dbReference>
<organism evidence="1 2">
    <name type="scientific">Lutzomyia longipalpis</name>
    <name type="common">Sand fly</name>
    <dbReference type="NCBI Taxonomy" id="7200"/>
    <lineage>
        <taxon>Eukaryota</taxon>
        <taxon>Metazoa</taxon>
        <taxon>Ecdysozoa</taxon>
        <taxon>Arthropoda</taxon>
        <taxon>Hexapoda</taxon>
        <taxon>Insecta</taxon>
        <taxon>Pterygota</taxon>
        <taxon>Neoptera</taxon>
        <taxon>Endopterygota</taxon>
        <taxon>Diptera</taxon>
        <taxon>Nematocera</taxon>
        <taxon>Psychodoidea</taxon>
        <taxon>Psychodidae</taxon>
        <taxon>Lutzomyia</taxon>
        <taxon>Lutzomyia</taxon>
    </lineage>
</organism>
<accession>A0A1B0CBD3</accession>
<reference evidence="1" key="1">
    <citation type="submission" date="2020-05" db="UniProtKB">
        <authorList>
            <consortium name="EnsemblMetazoa"/>
        </authorList>
    </citation>
    <scope>IDENTIFICATION</scope>
    <source>
        <strain evidence="1">Jacobina</strain>
    </source>
</reference>
<dbReference type="GO" id="GO:0005634">
    <property type="term" value="C:nucleus"/>
    <property type="evidence" value="ECO:0007669"/>
    <property type="project" value="TreeGrafter"/>
</dbReference>